<dbReference type="InterPro" id="IPR002123">
    <property type="entry name" value="Plipid/glycerol_acylTrfase"/>
</dbReference>
<keyword evidence="1" id="KW-0808">Transferase</keyword>
<dbReference type="Pfam" id="PF01553">
    <property type="entry name" value="Acyltransferase"/>
    <property type="match status" value="1"/>
</dbReference>
<protein>
    <submittedName>
        <fullName evidence="5">1-acyl-sn-glycerol-3-phosphate acyltransferase</fullName>
    </submittedName>
</protein>
<organism evidence="5 6">
    <name type="scientific">Virgisporangium aurantiacum</name>
    <dbReference type="NCBI Taxonomy" id="175570"/>
    <lineage>
        <taxon>Bacteria</taxon>
        <taxon>Bacillati</taxon>
        <taxon>Actinomycetota</taxon>
        <taxon>Actinomycetes</taxon>
        <taxon>Micromonosporales</taxon>
        <taxon>Micromonosporaceae</taxon>
        <taxon>Virgisporangium</taxon>
    </lineage>
</organism>
<dbReference type="GO" id="GO:0006654">
    <property type="term" value="P:phosphatidic acid biosynthetic process"/>
    <property type="evidence" value="ECO:0007669"/>
    <property type="project" value="TreeGrafter"/>
</dbReference>
<dbReference type="EMBL" id="BOPG01000004">
    <property type="protein sequence ID" value="GIJ53072.1"/>
    <property type="molecule type" value="Genomic_DNA"/>
</dbReference>
<dbReference type="GO" id="GO:0003841">
    <property type="term" value="F:1-acylglycerol-3-phosphate O-acyltransferase activity"/>
    <property type="evidence" value="ECO:0007669"/>
    <property type="project" value="TreeGrafter"/>
</dbReference>
<dbReference type="CDD" id="cd07989">
    <property type="entry name" value="LPLAT_AGPAT-like"/>
    <property type="match status" value="1"/>
</dbReference>
<gene>
    <name evidence="5" type="ORF">Vau01_005880</name>
</gene>
<reference evidence="5" key="1">
    <citation type="submission" date="2021-01" db="EMBL/GenBank/DDBJ databases">
        <title>Whole genome shotgun sequence of Virgisporangium aurantiacum NBRC 16421.</title>
        <authorList>
            <person name="Komaki H."/>
            <person name="Tamura T."/>
        </authorList>
    </citation>
    <scope>NUCLEOTIDE SEQUENCE</scope>
    <source>
        <strain evidence="5">NBRC 16421</strain>
    </source>
</reference>
<evidence type="ECO:0000256" key="1">
    <source>
        <dbReference type="ARBA" id="ARBA00022679"/>
    </source>
</evidence>
<evidence type="ECO:0000313" key="6">
    <source>
        <dbReference type="Proteomes" id="UP000612585"/>
    </source>
</evidence>
<feature type="domain" description="Phospholipid/glycerol acyltransferase" evidence="4">
    <location>
        <begin position="36"/>
        <end position="154"/>
    </location>
</feature>
<accession>A0A8J3YYP1</accession>
<sequence length="239" mass="26230">MGFWRRFAVMAIKPPLTVFTRRTWSGFEHVPQTGPVIIVVNHISHADTVAVAHYVYDSGRWPQFMIKGSVFKVPVLGNLMHRWQQIPVERGTTDAARALEASVAVIEAGGAVVIYPEGSTTKEPDLWPMRGKTGAARLALATGAPVVPLVSWGAQKIFDPRTKKWRVRPRTPVTLAAGPPVDLSRWAGQPPTSPVLNEMTTEIMNRLREMISELRGEPAPPIWSPSSAAKADSKAEEPS</sequence>
<dbReference type="SUPFAM" id="SSF69593">
    <property type="entry name" value="Glycerol-3-phosphate (1)-acyltransferase"/>
    <property type="match status" value="1"/>
</dbReference>
<dbReference type="GO" id="GO:0005886">
    <property type="term" value="C:plasma membrane"/>
    <property type="evidence" value="ECO:0007669"/>
    <property type="project" value="TreeGrafter"/>
</dbReference>
<evidence type="ECO:0000256" key="3">
    <source>
        <dbReference type="SAM" id="MobiDB-lite"/>
    </source>
</evidence>
<dbReference type="PANTHER" id="PTHR10434:SF55">
    <property type="entry name" value="POSSIBLE ACYLTRANSFERASE"/>
    <property type="match status" value="1"/>
</dbReference>
<dbReference type="SMART" id="SM00563">
    <property type="entry name" value="PlsC"/>
    <property type="match status" value="1"/>
</dbReference>
<name>A0A8J3YYP1_9ACTN</name>
<dbReference type="AlphaFoldDB" id="A0A8J3YYP1"/>
<dbReference type="PANTHER" id="PTHR10434">
    <property type="entry name" value="1-ACYL-SN-GLYCEROL-3-PHOSPHATE ACYLTRANSFERASE"/>
    <property type="match status" value="1"/>
</dbReference>
<proteinExistence type="predicted"/>
<evidence type="ECO:0000256" key="2">
    <source>
        <dbReference type="ARBA" id="ARBA00023315"/>
    </source>
</evidence>
<feature type="region of interest" description="Disordered" evidence="3">
    <location>
        <begin position="215"/>
        <end position="239"/>
    </location>
</feature>
<comment type="caution">
    <text evidence="5">The sequence shown here is derived from an EMBL/GenBank/DDBJ whole genome shotgun (WGS) entry which is preliminary data.</text>
</comment>
<evidence type="ECO:0000313" key="5">
    <source>
        <dbReference type="EMBL" id="GIJ53072.1"/>
    </source>
</evidence>
<keyword evidence="2 5" id="KW-0012">Acyltransferase</keyword>
<dbReference type="Proteomes" id="UP000612585">
    <property type="component" value="Unassembled WGS sequence"/>
</dbReference>
<evidence type="ECO:0000259" key="4">
    <source>
        <dbReference type="SMART" id="SM00563"/>
    </source>
</evidence>
<keyword evidence="6" id="KW-1185">Reference proteome</keyword>